<dbReference type="AlphaFoldDB" id="A0A443RIQ7"/>
<name>A0A443RIQ7_9ACAR</name>
<dbReference type="SUPFAM" id="SSF101447">
    <property type="entry name" value="Formin homology 2 domain (FH2 domain)"/>
    <property type="match status" value="1"/>
</dbReference>
<feature type="compositionally biased region" description="Basic residues" evidence="2">
    <location>
        <begin position="608"/>
        <end position="617"/>
    </location>
</feature>
<dbReference type="SMART" id="SM00498">
    <property type="entry name" value="FH2"/>
    <property type="match status" value="1"/>
</dbReference>
<evidence type="ECO:0000313" key="4">
    <source>
        <dbReference type="EMBL" id="RWS15166.1"/>
    </source>
</evidence>
<dbReference type="OrthoDB" id="427644at2759"/>
<proteinExistence type="inferred from homology"/>
<dbReference type="Pfam" id="PF02181">
    <property type="entry name" value="FH2"/>
    <property type="match status" value="1"/>
</dbReference>
<reference evidence="4 5" key="1">
    <citation type="journal article" date="2018" name="Gigascience">
        <title>Genomes of trombidid mites reveal novel predicted allergens and laterally-transferred genes associated with secondary metabolism.</title>
        <authorList>
            <person name="Dong X."/>
            <person name="Chaisiri K."/>
            <person name="Xia D."/>
            <person name="Armstrong S.D."/>
            <person name="Fang Y."/>
            <person name="Donnelly M.J."/>
            <person name="Kadowaki T."/>
            <person name="McGarry J.W."/>
            <person name="Darby A.C."/>
            <person name="Makepeace B.L."/>
        </authorList>
    </citation>
    <scope>NUCLEOTIDE SEQUENCE [LARGE SCALE GENOMIC DNA]</scope>
    <source>
        <strain evidence="4">UoL-WK</strain>
    </source>
</reference>
<dbReference type="EMBL" id="NCKU01000531">
    <property type="protein sequence ID" value="RWS15166.1"/>
    <property type="molecule type" value="Genomic_DNA"/>
</dbReference>
<evidence type="ECO:0000256" key="1">
    <source>
        <dbReference type="ARBA" id="ARBA00005271"/>
    </source>
</evidence>
<dbReference type="PANTHER" id="PTHR45920">
    <property type="entry name" value="FORMIN HOMOLOGY 2 DOMAIN CONTAINING, ISOFORM I"/>
    <property type="match status" value="1"/>
</dbReference>
<dbReference type="GO" id="GO:0005856">
    <property type="term" value="C:cytoskeleton"/>
    <property type="evidence" value="ECO:0007669"/>
    <property type="project" value="TreeGrafter"/>
</dbReference>
<feature type="domain" description="FH2" evidence="3">
    <location>
        <begin position="164"/>
        <end position="589"/>
    </location>
</feature>
<gene>
    <name evidence="4" type="ORF">B4U79_04106</name>
</gene>
<dbReference type="PROSITE" id="PS51444">
    <property type="entry name" value="FH2"/>
    <property type="match status" value="1"/>
</dbReference>
<dbReference type="InterPro" id="IPR042201">
    <property type="entry name" value="FH2_Formin_sf"/>
</dbReference>
<evidence type="ECO:0000256" key="2">
    <source>
        <dbReference type="SAM" id="MobiDB-lite"/>
    </source>
</evidence>
<feature type="compositionally biased region" description="Pro residues" evidence="2">
    <location>
        <begin position="85"/>
        <end position="112"/>
    </location>
</feature>
<feature type="compositionally biased region" description="Basic and acidic residues" evidence="2">
    <location>
        <begin position="582"/>
        <end position="602"/>
    </location>
</feature>
<keyword evidence="5" id="KW-1185">Reference proteome</keyword>
<protein>
    <submittedName>
        <fullName evidence="4">Protein cappuccino-like protein</fullName>
    </submittedName>
</protein>
<dbReference type="STRING" id="1965070.A0A443RIQ7"/>
<evidence type="ECO:0000259" key="3">
    <source>
        <dbReference type="PROSITE" id="PS51444"/>
    </source>
</evidence>
<organism evidence="4 5">
    <name type="scientific">Dinothrombium tinctorium</name>
    <dbReference type="NCBI Taxonomy" id="1965070"/>
    <lineage>
        <taxon>Eukaryota</taxon>
        <taxon>Metazoa</taxon>
        <taxon>Ecdysozoa</taxon>
        <taxon>Arthropoda</taxon>
        <taxon>Chelicerata</taxon>
        <taxon>Arachnida</taxon>
        <taxon>Acari</taxon>
        <taxon>Acariformes</taxon>
        <taxon>Trombidiformes</taxon>
        <taxon>Prostigmata</taxon>
        <taxon>Anystina</taxon>
        <taxon>Parasitengona</taxon>
        <taxon>Trombidioidea</taxon>
        <taxon>Trombidiidae</taxon>
        <taxon>Dinothrombium</taxon>
    </lineage>
</organism>
<feature type="compositionally biased region" description="Low complexity" evidence="2">
    <location>
        <begin position="7"/>
        <end position="22"/>
    </location>
</feature>
<dbReference type="GO" id="GO:0030866">
    <property type="term" value="P:cortical actin cytoskeleton organization"/>
    <property type="evidence" value="ECO:0007669"/>
    <property type="project" value="TreeGrafter"/>
</dbReference>
<dbReference type="PANTHER" id="PTHR45920:SF7">
    <property type="entry name" value="FORMIN-G"/>
    <property type="match status" value="1"/>
</dbReference>
<feature type="region of interest" description="Disordered" evidence="2">
    <location>
        <begin position="1"/>
        <end position="150"/>
    </location>
</feature>
<sequence>MESATDCSQSSPASCPPSGSQSDAASPPETAALSASVGNNATQHSPHPPPPPPPPPPLPSTLEPQQDASRVQDSKFNRTQNSIVGPPPPPPPPPPPLPNFSGCPPPPPPPLPGTQNSVIGPPPPPPLPGFTGNGPPAPPPLPTGPAPLPAPPVGGWSSVYHQARKKPVTPKAPMKPLYWTRIQVQNAAAINESNNENLWEKLDEENPDNLEEFINLFSRQVVRPKRDEKSKDAKAGHKTKTVQVANILDCKRAHNVNIFVTSLRLEIAEIENAVYNFDTSVIDTETLQKIYEIYATNDELEQIKAHIKNNPDIPLGKPEQFLYDLSQIPFFADRVACIMFEIRFSETLHSIETRLNNFKLVCETLMKSKGIKDVFSIILALGNYMNGGNRDRGQADGFGLEILPKLKDVKSSVDGSVTLLHYVVKLYVDKHISMDAVLQDIHNAKLPVPEPQNLERASLVVFDDIAAELKKLYSQTQGIELKVNRVLEDCNKNDSHLEPFKSRMQRFLENAYKSIKEEEEILEICMKRFPETIAFFKWKPKSTNQADICKEFFANWLPFCSDFKDIFMKEIHKRIKADVEKAKEKVKESKSKRTPEVRKKTEPGGLKSKLKSRLNQN</sequence>
<dbReference type="GO" id="GO:0005737">
    <property type="term" value="C:cytoplasm"/>
    <property type="evidence" value="ECO:0007669"/>
    <property type="project" value="UniProtKB-ARBA"/>
</dbReference>
<feature type="compositionally biased region" description="Pro residues" evidence="2">
    <location>
        <begin position="135"/>
        <end position="150"/>
    </location>
</feature>
<dbReference type="InterPro" id="IPR015425">
    <property type="entry name" value="FH2_Formin"/>
</dbReference>
<feature type="region of interest" description="Disordered" evidence="2">
    <location>
        <begin position="582"/>
        <end position="617"/>
    </location>
</feature>
<evidence type="ECO:0000313" key="5">
    <source>
        <dbReference type="Proteomes" id="UP000285301"/>
    </source>
</evidence>
<accession>A0A443RIQ7</accession>
<dbReference type="Gene3D" id="1.20.58.2220">
    <property type="entry name" value="Formin, FH2 domain"/>
    <property type="match status" value="1"/>
</dbReference>
<feature type="compositionally biased region" description="Pro residues" evidence="2">
    <location>
        <begin position="46"/>
        <end position="59"/>
    </location>
</feature>
<dbReference type="GO" id="GO:0051015">
    <property type="term" value="F:actin filament binding"/>
    <property type="evidence" value="ECO:0007669"/>
    <property type="project" value="TreeGrafter"/>
</dbReference>
<feature type="non-terminal residue" evidence="4">
    <location>
        <position position="617"/>
    </location>
</feature>
<comment type="caution">
    <text evidence="4">The sequence shown here is derived from an EMBL/GenBank/DDBJ whole genome shotgun (WGS) entry which is preliminary data.</text>
</comment>
<dbReference type="Proteomes" id="UP000285301">
    <property type="component" value="Unassembled WGS sequence"/>
</dbReference>
<comment type="similarity">
    <text evidence="1">Belongs to the formin homology family. Cappuccino subfamily.</text>
</comment>
<feature type="compositionally biased region" description="Polar residues" evidence="2">
    <location>
        <begin position="36"/>
        <end position="45"/>
    </location>
</feature>